<dbReference type="OrthoDB" id="10058156at2759"/>
<evidence type="ECO:0000313" key="2">
    <source>
        <dbReference type="Proteomes" id="UP000299102"/>
    </source>
</evidence>
<gene>
    <name evidence="1" type="ORF">EVAR_91958_1</name>
</gene>
<name>A0A4C1TCV1_EUMVA</name>
<proteinExistence type="predicted"/>
<dbReference type="AlphaFoldDB" id="A0A4C1TCV1"/>
<protein>
    <submittedName>
        <fullName evidence="1">Uncharacterized protein</fullName>
    </submittedName>
</protein>
<organism evidence="1 2">
    <name type="scientific">Eumeta variegata</name>
    <name type="common">Bagworm moth</name>
    <name type="synonym">Eumeta japonica</name>
    <dbReference type="NCBI Taxonomy" id="151549"/>
    <lineage>
        <taxon>Eukaryota</taxon>
        <taxon>Metazoa</taxon>
        <taxon>Ecdysozoa</taxon>
        <taxon>Arthropoda</taxon>
        <taxon>Hexapoda</taxon>
        <taxon>Insecta</taxon>
        <taxon>Pterygota</taxon>
        <taxon>Neoptera</taxon>
        <taxon>Endopterygota</taxon>
        <taxon>Lepidoptera</taxon>
        <taxon>Glossata</taxon>
        <taxon>Ditrysia</taxon>
        <taxon>Tineoidea</taxon>
        <taxon>Psychidae</taxon>
        <taxon>Oiketicinae</taxon>
        <taxon>Eumeta</taxon>
    </lineage>
</organism>
<dbReference type="STRING" id="151549.A0A4C1TCV1"/>
<comment type="caution">
    <text evidence="1">The sequence shown here is derived from an EMBL/GenBank/DDBJ whole genome shotgun (WGS) entry which is preliminary data.</text>
</comment>
<evidence type="ECO:0000313" key="1">
    <source>
        <dbReference type="EMBL" id="GBP12353.1"/>
    </source>
</evidence>
<accession>A0A4C1TCV1</accession>
<dbReference type="EMBL" id="BGZK01009456">
    <property type="protein sequence ID" value="GBP12353.1"/>
    <property type="molecule type" value="Genomic_DNA"/>
</dbReference>
<sequence>MGAKWMWSEAHQSAFETVKRALNRNWRWRTTTRVYPPCSRSARVRPGGAVLAQQQEDGSESDSVRFWRSPPCERVYSQIQKRSDRDYFGVKSSTNICMVGRSICSQTDQPLYQYLGTKGIPEMTANSCKDMHFLSAYNYTVQYVRSANNVADYLSSLALAGARGCGSGADSTSADVEDGKLTLYLHFISSNDQSSITIKEIKVETQNDPMLHSVVNFIRNGWPRKCPFFKKTIL</sequence>
<dbReference type="Proteomes" id="UP000299102">
    <property type="component" value="Unassembled WGS sequence"/>
</dbReference>
<keyword evidence="2" id="KW-1185">Reference proteome</keyword>
<reference evidence="1 2" key="1">
    <citation type="journal article" date="2019" name="Commun. Biol.">
        <title>The bagworm genome reveals a unique fibroin gene that provides high tensile strength.</title>
        <authorList>
            <person name="Kono N."/>
            <person name="Nakamura H."/>
            <person name="Ohtoshi R."/>
            <person name="Tomita M."/>
            <person name="Numata K."/>
            <person name="Arakawa K."/>
        </authorList>
    </citation>
    <scope>NUCLEOTIDE SEQUENCE [LARGE SCALE GENOMIC DNA]</scope>
</reference>